<protein>
    <submittedName>
        <fullName evidence="2">Uncharacterized protein</fullName>
    </submittedName>
</protein>
<comment type="caution">
    <text evidence="2">The sequence shown here is derived from an EMBL/GenBank/DDBJ whole genome shotgun (WGS) entry which is preliminary data.</text>
</comment>
<evidence type="ECO:0000313" key="3">
    <source>
        <dbReference type="Proteomes" id="UP000658225"/>
    </source>
</evidence>
<evidence type="ECO:0000256" key="1">
    <source>
        <dbReference type="SAM" id="Phobius"/>
    </source>
</evidence>
<dbReference type="Proteomes" id="UP000658225">
    <property type="component" value="Unassembled WGS sequence"/>
</dbReference>
<dbReference type="RefSeq" id="WP_192597061.1">
    <property type="nucleotide sequence ID" value="NZ_JADBEL010000001.1"/>
</dbReference>
<dbReference type="AlphaFoldDB" id="A0A927RD13"/>
<name>A0A927RD13_9BACL</name>
<keyword evidence="1" id="KW-1133">Transmembrane helix</keyword>
<sequence>MKKLFERRSLMGFILKIIGLIIIFGGTVRTIIIISEVSPEFEGIMPVLNITILFTPVIVGALFIGFGEVIDLLQKIHDQNEPEMEMKELDSPTPTSFGTIPFESEQYLTEFYANKNEVIDMISPTKNCDIFIVKVDGRTEYVELGGFTPRILLEVEAEKY</sequence>
<gene>
    <name evidence="2" type="ORF">H4683_000316</name>
</gene>
<organism evidence="2 3">
    <name type="scientific">Sporosarcina limicola</name>
    <dbReference type="NCBI Taxonomy" id="34101"/>
    <lineage>
        <taxon>Bacteria</taxon>
        <taxon>Bacillati</taxon>
        <taxon>Bacillota</taxon>
        <taxon>Bacilli</taxon>
        <taxon>Bacillales</taxon>
        <taxon>Caryophanaceae</taxon>
        <taxon>Sporosarcina</taxon>
    </lineage>
</organism>
<feature type="transmembrane region" description="Helical" evidence="1">
    <location>
        <begin position="47"/>
        <end position="66"/>
    </location>
</feature>
<proteinExistence type="predicted"/>
<accession>A0A927RD13</accession>
<keyword evidence="1" id="KW-0812">Transmembrane</keyword>
<keyword evidence="1" id="KW-0472">Membrane</keyword>
<evidence type="ECO:0000313" key="2">
    <source>
        <dbReference type="EMBL" id="MBE1553247.1"/>
    </source>
</evidence>
<dbReference type="EMBL" id="JADBEL010000001">
    <property type="protein sequence ID" value="MBE1553247.1"/>
    <property type="molecule type" value="Genomic_DNA"/>
</dbReference>
<keyword evidence="3" id="KW-1185">Reference proteome</keyword>
<feature type="transmembrane region" description="Helical" evidence="1">
    <location>
        <begin position="12"/>
        <end position="35"/>
    </location>
</feature>
<reference evidence="2" key="1">
    <citation type="submission" date="2020-10" db="EMBL/GenBank/DDBJ databases">
        <title>Genomic Encyclopedia of Type Strains, Phase IV (KMG-IV): sequencing the most valuable type-strain genomes for metagenomic binning, comparative biology and taxonomic classification.</title>
        <authorList>
            <person name="Goeker M."/>
        </authorList>
    </citation>
    <scope>NUCLEOTIDE SEQUENCE</scope>
    <source>
        <strain evidence="2">DSM 13886</strain>
    </source>
</reference>